<organism evidence="4">
    <name type="scientific">Schistosoma curassoni</name>
    <dbReference type="NCBI Taxonomy" id="6186"/>
    <lineage>
        <taxon>Eukaryota</taxon>
        <taxon>Metazoa</taxon>
        <taxon>Spiralia</taxon>
        <taxon>Lophotrochozoa</taxon>
        <taxon>Platyhelminthes</taxon>
        <taxon>Trematoda</taxon>
        <taxon>Digenea</taxon>
        <taxon>Strigeidida</taxon>
        <taxon>Schistosomatoidea</taxon>
        <taxon>Schistosomatidae</taxon>
        <taxon>Schistosoma</taxon>
    </lineage>
</organism>
<evidence type="ECO:0000313" key="2">
    <source>
        <dbReference type="EMBL" id="VDO84226.1"/>
    </source>
</evidence>
<reference evidence="4" key="1">
    <citation type="submission" date="2016-06" db="UniProtKB">
        <authorList>
            <consortium name="WormBaseParasite"/>
        </authorList>
    </citation>
    <scope>IDENTIFICATION</scope>
</reference>
<accession>A0A183JM18</accession>
<dbReference type="EMBL" id="UZAK01004428">
    <property type="protein sequence ID" value="VDO84226.1"/>
    <property type="molecule type" value="Genomic_DNA"/>
</dbReference>
<dbReference type="AlphaFoldDB" id="A0A183JM18"/>
<gene>
    <name evidence="2" type="ORF">SCUD_LOCUS3749</name>
</gene>
<dbReference type="PANTHER" id="PTHR46298:SF1">
    <property type="entry name" value="ANDROGLOBIN"/>
    <property type="match status" value="1"/>
</dbReference>
<protein>
    <submittedName>
        <fullName evidence="4">DUF4457 domain-containing protein</fullName>
    </submittedName>
</protein>
<keyword evidence="1" id="KW-1133">Transmembrane helix</keyword>
<sequence length="216" mass="24263">MYRVGEIWLNLKENKHGYSLLGLVTNHITPIPNGKWNLQLLGPGIIGNENLPKPLNTTLNLWSNFHIIELEDYYEPNPKNLLFRRRIIVLIRISGITSKHMMIVMIGLITVHLRLSVPNVYTRLCIKMGNKEMISAEGFGAACIFAYIILADTIIDDRNSQTSNSGRLLEVNKGDNVKLSIKDVTNSKVISNKLNTTKVSPRRSASVKKNMKPGVS</sequence>
<keyword evidence="1" id="KW-0472">Membrane</keyword>
<feature type="transmembrane region" description="Helical" evidence="1">
    <location>
        <begin position="89"/>
        <end position="113"/>
    </location>
</feature>
<keyword evidence="1" id="KW-0812">Transmembrane</keyword>
<dbReference type="InterPro" id="IPR053033">
    <property type="entry name" value="Androglobin-like"/>
</dbReference>
<dbReference type="Proteomes" id="UP000279833">
    <property type="component" value="Unassembled WGS sequence"/>
</dbReference>
<evidence type="ECO:0000256" key="1">
    <source>
        <dbReference type="SAM" id="Phobius"/>
    </source>
</evidence>
<name>A0A183JM18_9TREM</name>
<dbReference type="PANTHER" id="PTHR46298">
    <property type="entry name" value="ANDROGLOBIN"/>
    <property type="match status" value="1"/>
</dbReference>
<reference evidence="2 3" key="2">
    <citation type="submission" date="2018-11" db="EMBL/GenBank/DDBJ databases">
        <authorList>
            <consortium name="Pathogen Informatics"/>
        </authorList>
    </citation>
    <scope>NUCLEOTIDE SEQUENCE [LARGE SCALE GENOMIC DNA]</scope>
    <source>
        <strain evidence="2">Dakar</strain>
        <strain evidence="3">Dakar, Senegal</strain>
    </source>
</reference>
<evidence type="ECO:0000313" key="3">
    <source>
        <dbReference type="Proteomes" id="UP000279833"/>
    </source>
</evidence>
<keyword evidence="3" id="KW-1185">Reference proteome</keyword>
<proteinExistence type="predicted"/>
<feature type="transmembrane region" description="Helical" evidence="1">
    <location>
        <begin position="133"/>
        <end position="155"/>
    </location>
</feature>
<evidence type="ECO:0000313" key="4">
    <source>
        <dbReference type="WBParaSite" id="SCUD_0000374901-mRNA-1"/>
    </source>
</evidence>
<dbReference type="WBParaSite" id="SCUD_0000374901-mRNA-1">
    <property type="protein sequence ID" value="SCUD_0000374901-mRNA-1"/>
    <property type="gene ID" value="SCUD_0000374901"/>
</dbReference>
<dbReference type="STRING" id="6186.A0A183JM18"/>